<feature type="transmembrane region" description="Helical" evidence="1">
    <location>
        <begin position="385"/>
        <end position="408"/>
    </location>
</feature>
<feature type="transmembrane region" description="Helical" evidence="1">
    <location>
        <begin position="30"/>
        <end position="50"/>
    </location>
</feature>
<sequence>MIGITLPLVILSFLGYMLLARKVLMLRWEFIPVFVFSSISCAVFFFGLAGVLPEGSIVVMSAGVLAFVWFALAFRQEYIRLQIHITLFHCFFMAGSLLFFVVLIRSRLTHYDNFSHWGIVVKQMLSTHAFPTAESALVDFKNYPLGTASFLYYVCRFSGHSESTMLIAQAMLVFSCFYAMFGIISEKKRFLLYAFMSLGLAALSFFNLTIRINNLLVDFLLPIFTLAIFAAAYQYRKDPLRSLLFFTPVAGLLTVTKSTGIIFAAFGLMYMFYMLIKHREAPFWGRFAWLSPTALLGVFTPYLLWSLHMKTAFSGVVNKFDTQKLPIQKTAGQMNEIISLFWRSATDLTTRPAIGILGFNLLAIGASIFAARVMKKKWRLWKGLIALNAVLILYYTGILGLYLFSMPWDEASWLAGFERYASSIVVLFAGALVMCATVDIENTFHYRIGEVPDEQAFHSPASKSRYQKGVLACTALAIIMLLSEYNGMKWNINAYGASLPQQVQSVVGDRWVKDGEADTHRYLLYASDKDAQVTNYYMQYVGRYFLYAPAVDGICLFWEDNMDNLLSGYDYFVMVESDVNARHLLHKHYGVTGEEGLYRIDKTNGKISLVLE</sequence>
<name>A0A316ABM7_9FIRM</name>
<feature type="transmembrane region" description="Helical" evidence="1">
    <location>
        <begin position="215"/>
        <end position="235"/>
    </location>
</feature>
<feature type="transmembrane region" description="Helical" evidence="1">
    <location>
        <begin position="353"/>
        <end position="373"/>
    </location>
</feature>
<keyword evidence="1" id="KW-0812">Transmembrane</keyword>
<dbReference type="OrthoDB" id="2787347at2"/>
<reference evidence="3" key="1">
    <citation type="submission" date="2017-07" db="EMBL/GenBank/DDBJ databases">
        <authorList>
            <person name="Varghese N."/>
            <person name="Submissions S."/>
        </authorList>
    </citation>
    <scope>NUCLEOTIDE SEQUENCE [LARGE SCALE GENOMIC DNA]</scope>
    <source>
        <strain evidence="3">NLAE-zl-C134</strain>
    </source>
</reference>
<feature type="transmembrane region" description="Helical" evidence="1">
    <location>
        <begin position="190"/>
        <end position="208"/>
    </location>
</feature>
<feature type="transmembrane region" description="Helical" evidence="1">
    <location>
        <begin position="255"/>
        <end position="275"/>
    </location>
</feature>
<evidence type="ECO:0008006" key="4">
    <source>
        <dbReference type="Google" id="ProtNLM"/>
    </source>
</evidence>
<organism evidence="2 3">
    <name type="scientific">Faecalicatena contorta</name>
    <dbReference type="NCBI Taxonomy" id="39482"/>
    <lineage>
        <taxon>Bacteria</taxon>
        <taxon>Bacillati</taxon>
        <taxon>Bacillota</taxon>
        <taxon>Clostridia</taxon>
        <taxon>Lachnospirales</taxon>
        <taxon>Lachnospiraceae</taxon>
        <taxon>Faecalicatena</taxon>
    </lineage>
</organism>
<feature type="transmembrane region" description="Helical" evidence="1">
    <location>
        <begin position="81"/>
        <end position="104"/>
    </location>
</feature>
<evidence type="ECO:0000256" key="1">
    <source>
        <dbReference type="SAM" id="Phobius"/>
    </source>
</evidence>
<keyword evidence="1" id="KW-0472">Membrane</keyword>
<feature type="transmembrane region" description="Helical" evidence="1">
    <location>
        <begin position="166"/>
        <end position="184"/>
    </location>
</feature>
<feature type="transmembrane region" description="Helical" evidence="1">
    <location>
        <begin position="287"/>
        <end position="305"/>
    </location>
</feature>
<protein>
    <recommendedName>
        <fullName evidence="4">Dolichyl-phosphate-mannose-protein mannosyltransferase</fullName>
    </recommendedName>
</protein>
<feature type="transmembrane region" description="Helical" evidence="1">
    <location>
        <begin position="420"/>
        <end position="438"/>
    </location>
</feature>
<dbReference type="EMBL" id="UHJJ01000021">
    <property type="protein sequence ID" value="SUQ16070.1"/>
    <property type="molecule type" value="Genomic_DNA"/>
</dbReference>
<dbReference type="Proteomes" id="UP000254051">
    <property type="component" value="Unassembled WGS sequence"/>
</dbReference>
<feature type="transmembrane region" description="Helical" evidence="1">
    <location>
        <begin position="57"/>
        <end position="75"/>
    </location>
</feature>
<keyword evidence="1" id="KW-1133">Transmembrane helix</keyword>
<evidence type="ECO:0000313" key="2">
    <source>
        <dbReference type="EMBL" id="SUQ16070.1"/>
    </source>
</evidence>
<accession>A0A316ABM7</accession>
<keyword evidence="3" id="KW-1185">Reference proteome</keyword>
<gene>
    <name evidence="2" type="ORF">SAMN05216529_1214</name>
</gene>
<dbReference type="RefSeq" id="WP_109714471.1">
    <property type="nucleotide sequence ID" value="NZ_QGDS01000021.1"/>
</dbReference>
<dbReference type="AlphaFoldDB" id="A0A316ABM7"/>
<evidence type="ECO:0000313" key="3">
    <source>
        <dbReference type="Proteomes" id="UP000254051"/>
    </source>
</evidence>
<proteinExistence type="predicted"/>